<organism evidence="6 7">
    <name type="scientific">Parathielavia hyrcaniae</name>
    <dbReference type="NCBI Taxonomy" id="113614"/>
    <lineage>
        <taxon>Eukaryota</taxon>
        <taxon>Fungi</taxon>
        <taxon>Dikarya</taxon>
        <taxon>Ascomycota</taxon>
        <taxon>Pezizomycotina</taxon>
        <taxon>Sordariomycetes</taxon>
        <taxon>Sordariomycetidae</taxon>
        <taxon>Sordariales</taxon>
        <taxon>Chaetomiaceae</taxon>
        <taxon>Parathielavia</taxon>
    </lineage>
</organism>
<dbReference type="GO" id="GO:0006281">
    <property type="term" value="P:DNA repair"/>
    <property type="evidence" value="ECO:0007669"/>
    <property type="project" value="InterPro"/>
</dbReference>
<dbReference type="GO" id="GO:0017005">
    <property type="term" value="F:3'-tyrosyl-DNA phosphodiesterase activity"/>
    <property type="evidence" value="ECO:0007669"/>
    <property type="project" value="TreeGrafter"/>
</dbReference>
<reference evidence="6" key="2">
    <citation type="submission" date="2023-05" db="EMBL/GenBank/DDBJ databases">
        <authorList>
            <consortium name="Lawrence Berkeley National Laboratory"/>
            <person name="Steindorff A."/>
            <person name="Hensen N."/>
            <person name="Bonometti L."/>
            <person name="Westerberg I."/>
            <person name="Brannstrom I.O."/>
            <person name="Guillou S."/>
            <person name="Cros-Aarteil S."/>
            <person name="Calhoun S."/>
            <person name="Haridas S."/>
            <person name="Kuo A."/>
            <person name="Mondo S."/>
            <person name="Pangilinan J."/>
            <person name="Riley R."/>
            <person name="Labutti K."/>
            <person name="Andreopoulos B."/>
            <person name="Lipzen A."/>
            <person name="Chen C."/>
            <person name="Yanf M."/>
            <person name="Daum C."/>
            <person name="Ng V."/>
            <person name="Clum A."/>
            <person name="Ohm R."/>
            <person name="Martin F."/>
            <person name="Silar P."/>
            <person name="Natvig D."/>
            <person name="Lalanne C."/>
            <person name="Gautier V."/>
            <person name="Ament-Velasquez S.L."/>
            <person name="Kruys A."/>
            <person name="Hutchinson M.I."/>
            <person name="Powell A.J."/>
            <person name="Barry K."/>
            <person name="Miller A.N."/>
            <person name="Grigoriev I.V."/>
            <person name="Debuchy R."/>
            <person name="Gladieux P."/>
            <person name="Thoren M.H."/>
            <person name="Johannesson H."/>
        </authorList>
    </citation>
    <scope>NUCLEOTIDE SEQUENCE</scope>
    <source>
        <strain evidence="6">CBS 757.83</strain>
    </source>
</reference>
<dbReference type="GO" id="GO:0003697">
    <property type="term" value="F:single-stranded DNA binding"/>
    <property type="evidence" value="ECO:0007669"/>
    <property type="project" value="TreeGrafter"/>
</dbReference>
<feature type="compositionally biased region" description="Acidic residues" evidence="4">
    <location>
        <begin position="47"/>
        <end position="64"/>
    </location>
</feature>
<feature type="region of interest" description="Disordered" evidence="4">
    <location>
        <begin position="26"/>
        <end position="187"/>
    </location>
</feature>
<dbReference type="PROSITE" id="PS50035">
    <property type="entry name" value="PLD"/>
    <property type="match status" value="1"/>
</dbReference>
<dbReference type="InterPro" id="IPR003903">
    <property type="entry name" value="UIM_dom"/>
</dbReference>
<sequence>MAGPRAIEISSDEEEDEDLRIAIALSLGQDPEKRVGGRDKGRVIDLTQDDDDDDEEDKEEENNDDGGCGGGDNIGNDDPSLPAAQDPDPAAPAPVQQSASIPGFTSLGIDRKRMEEERLARLGKRKVSQLDDDDQASARPKQRPRNATAPSLPSTAASTEEKPTAPEVAPSGVTPTPTPTPTRLPFPHGVVRKTWAFGQPRQGDEIKLEEILQKHQLLLAVLSSFQWDEEWMLSKIDLARTRLILIAFAADAAQQKEMRANVPGDRIRFCFPPMQKMGAMHSKLMLLKYDRYLRIVVPTGNLMSYDWGETGAMENMVFVIDLPKFETAEQREAQKLTPFAEELVYFLQAQGLDGKLTDSLRNYDFAETGRYGFVHTIPGSHTGVEAWRRTGYCGLGQMVNTLGLGSPAPIELDFVCASLGAVNYSLVTALYHACQGDSGLKEYEARTGSSKDKGSASTEEAVSMVNRHMRIFFPSHQTVIRSKGGRNGAGTICFQSRWWQSPSFPHDLLRDCKSVRKGLLMHSKLIYVRRHDTPNSSATSAAQCFAYVGSANLSESAWGRLVRDRASGKPKLTCRNWCVHPQPPRFSALPVSPSMNSTVTFLLTSFFIMNLQCKAPSHGGRSAEFFPPLSLHLTLRRSQCKL</sequence>
<feature type="compositionally biased region" description="Low complexity" evidence="4">
    <location>
        <begin position="74"/>
        <end position="100"/>
    </location>
</feature>
<feature type="active site" description="Nucleophile" evidence="1">
    <location>
        <position position="281"/>
    </location>
</feature>
<evidence type="ECO:0000256" key="2">
    <source>
        <dbReference type="PIRSR" id="PIRSR610347-2"/>
    </source>
</evidence>
<accession>A0AAN6QFV8</accession>
<feature type="domain" description="PLD phosphodiesterase" evidence="5">
    <location>
        <begin position="517"/>
        <end position="557"/>
    </location>
</feature>
<proteinExistence type="predicted"/>
<dbReference type="Proteomes" id="UP001305647">
    <property type="component" value="Unassembled WGS sequence"/>
</dbReference>
<feature type="binding site" evidence="2">
    <location>
        <position position="524"/>
    </location>
    <ligand>
        <name>substrate</name>
    </ligand>
</feature>
<dbReference type="Pfam" id="PF06087">
    <property type="entry name" value="Tyr-DNA_phospho"/>
    <property type="match status" value="1"/>
</dbReference>
<dbReference type="CDD" id="cd09122">
    <property type="entry name" value="PLDc_Tdp1_1"/>
    <property type="match status" value="1"/>
</dbReference>
<comment type="caution">
    <text evidence="6">The sequence shown here is derived from an EMBL/GenBank/DDBJ whole genome shotgun (WGS) entry which is preliminary data.</text>
</comment>
<feature type="compositionally biased region" description="Low complexity" evidence="4">
    <location>
        <begin position="147"/>
        <end position="158"/>
    </location>
</feature>
<feature type="active site" description="Proton donor/acceptor" evidence="1">
    <location>
        <position position="522"/>
    </location>
</feature>
<feature type="compositionally biased region" description="Basic and acidic residues" evidence="4">
    <location>
        <begin position="30"/>
        <end position="43"/>
    </location>
</feature>
<name>A0AAN6QFV8_9PEZI</name>
<evidence type="ECO:0000259" key="5">
    <source>
        <dbReference type="PROSITE" id="PS50035"/>
    </source>
</evidence>
<keyword evidence="7" id="KW-1185">Reference proteome</keyword>
<reference evidence="6" key="1">
    <citation type="journal article" date="2023" name="Mol. Phylogenet. Evol.">
        <title>Genome-scale phylogeny and comparative genomics of the fungal order Sordariales.</title>
        <authorList>
            <person name="Hensen N."/>
            <person name="Bonometti L."/>
            <person name="Westerberg I."/>
            <person name="Brannstrom I.O."/>
            <person name="Guillou S."/>
            <person name="Cros-Aarteil S."/>
            <person name="Calhoun S."/>
            <person name="Haridas S."/>
            <person name="Kuo A."/>
            <person name="Mondo S."/>
            <person name="Pangilinan J."/>
            <person name="Riley R."/>
            <person name="LaButti K."/>
            <person name="Andreopoulos B."/>
            <person name="Lipzen A."/>
            <person name="Chen C."/>
            <person name="Yan M."/>
            <person name="Daum C."/>
            <person name="Ng V."/>
            <person name="Clum A."/>
            <person name="Steindorff A."/>
            <person name="Ohm R.A."/>
            <person name="Martin F."/>
            <person name="Silar P."/>
            <person name="Natvig D.O."/>
            <person name="Lalanne C."/>
            <person name="Gautier V."/>
            <person name="Ament-Velasquez S.L."/>
            <person name="Kruys A."/>
            <person name="Hutchinson M.I."/>
            <person name="Powell A.J."/>
            <person name="Barry K."/>
            <person name="Miller A.N."/>
            <person name="Grigoriev I.V."/>
            <person name="Debuchy R."/>
            <person name="Gladieux P."/>
            <person name="Hiltunen Thoren M."/>
            <person name="Johannesson H."/>
        </authorList>
    </citation>
    <scope>NUCLEOTIDE SEQUENCE</scope>
    <source>
        <strain evidence="6">CBS 757.83</strain>
    </source>
</reference>
<feature type="site" description="Interaction with DNA" evidence="3">
    <location>
        <position position="554"/>
    </location>
</feature>
<dbReference type="PROSITE" id="PS50330">
    <property type="entry name" value="UIM"/>
    <property type="match status" value="1"/>
</dbReference>
<evidence type="ECO:0000256" key="3">
    <source>
        <dbReference type="PIRSR" id="PIRSR610347-3"/>
    </source>
</evidence>
<feature type="binding site" evidence="2">
    <location>
        <position position="283"/>
    </location>
    <ligand>
        <name>substrate</name>
    </ligand>
</feature>
<gene>
    <name evidence="6" type="ORF">N658DRAFT_26150</name>
</gene>
<dbReference type="AlphaFoldDB" id="A0AAN6QFV8"/>
<dbReference type="GO" id="GO:0003690">
    <property type="term" value="F:double-stranded DNA binding"/>
    <property type="evidence" value="ECO:0007669"/>
    <property type="project" value="TreeGrafter"/>
</dbReference>
<dbReference type="GO" id="GO:0005634">
    <property type="term" value="C:nucleus"/>
    <property type="evidence" value="ECO:0007669"/>
    <property type="project" value="InterPro"/>
</dbReference>
<evidence type="ECO:0000256" key="4">
    <source>
        <dbReference type="SAM" id="MobiDB-lite"/>
    </source>
</evidence>
<evidence type="ECO:0000256" key="1">
    <source>
        <dbReference type="PIRSR" id="PIRSR610347-1"/>
    </source>
</evidence>
<dbReference type="PANTHER" id="PTHR12415:SF4">
    <property type="entry name" value="TYROSYL-DNA PHOSPHODIESTERASE DOMAIN-CONTAINING PROTEIN"/>
    <property type="match status" value="1"/>
</dbReference>
<protein>
    <submittedName>
        <fullName evidence="6">Phospholipase D/nuclease</fullName>
    </submittedName>
</protein>
<evidence type="ECO:0000313" key="7">
    <source>
        <dbReference type="Proteomes" id="UP001305647"/>
    </source>
</evidence>
<feature type="compositionally biased region" description="Basic and acidic residues" evidence="4">
    <location>
        <begin position="109"/>
        <end position="120"/>
    </location>
</feature>
<dbReference type="Gene3D" id="3.30.870.10">
    <property type="entry name" value="Endonuclease Chain A"/>
    <property type="match status" value="2"/>
</dbReference>
<dbReference type="SUPFAM" id="SSF56024">
    <property type="entry name" value="Phospholipase D/nuclease"/>
    <property type="match status" value="2"/>
</dbReference>
<dbReference type="EMBL" id="MU863624">
    <property type="protein sequence ID" value="KAK4106651.1"/>
    <property type="molecule type" value="Genomic_DNA"/>
</dbReference>
<dbReference type="InterPro" id="IPR001736">
    <property type="entry name" value="PLipase_D/transphosphatidylase"/>
</dbReference>
<evidence type="ECO:0000313" key="6">
    <source>
        <dbReference type="EMBL" id="KAK4106651.1"/>
    </source>
</evidence>
<dbReference type="InterPro" id="IPR010347">
    <property type="entry name" value="Tdp1"/>
</dbReference>
<dbReference type="PANTHER" id="PTHR12415">
    <property type="entry name" value="TYROSYL-DNA PHOSPHODIESTERASE 1"/>
    <property type="match status" value="1"/>
</dbReference>